<dbReference type="InParanoid" id="D8U2W2"/>
<dbReference type="OrthoDB" id="416496at2759"/>
<dbReference type="AlphaFoldDB" id="D8U2W2"/>
<keyword evidence="4" id="KW-1185">Reference proteome</keyword>
<dbReference type="GO" id="GO:0008757">
    <property type="term" value="F:S-adenosylmethionine-dependent methyltransferase activity"/>
    <property type="evidence" value="ECO:0007669"/>
    <property type="project" value="InterPro"/>
</dbReference>
<organism evidence="4">
    <name type="scientific">Volvox carteri f. nagariensis</name>
    <dbReference type="NCBI Taxonomy" id="3068"/>
    <lineage>
        <taxon>Eukaryota</taxon>
        <taxon>Viridiplantae</taxon>
        <taxon>Chlorophyta</taxon>
        <taxon>core chlorophytes</taxon>
        <taxon>Chlorophyceae</taxon>
        <taxon>CS clade</taxon>
        <taxon>Chlamydomonadales</taxon>
        <taxon>Volvocaceae</taxon>
        <taxon>Volvox</taxon>
    </lineage>
</organism>
<sequence length="284" mass="30625">MMSLLRPCPLSRQRAFGQVPSRYRQKISLRADATGLGTIAATLPIVAVGGVAAWKFALYGQLEYITASMLTNYVPKGEPGPRVIQLQGGTRELYYYPKSTVQVTVVGENVNKGLLEQAGLQAAVPTVAKQQSPANLGFASDGSVDAVVSLGAVAGMSEQQRAVFTTEALRVLRPGCPIIFVERIPGGLPIRFLGASSATLAESYLQGWKERNDAFELVQWDVALEGQDPHAVGVAVKSADYRAPLVSRRAEKAAEKAERERAEKDARKEKSRLPKKGFDKVAGQ</sequence>
<dbReference type="InterPro" id="IPR029063">
    <property type="entry name" value="SAM-dependent_MTases_sf"/>
</dbReference>
<accession>D8U2W2</accession>
<gene>
    <name evidence="3" type="ORF">VOLCADRAFT_118240</name>
</gene>
<reference evidence="3 4" key="1">
    <citation type="journal article" date="2010" name="Science">
        <title>Genomic analysis of organismal complexity in the multicellular green alga Volvox carteri.</title>
        <authorList>
            <person name="Prochnik S.E."/>
            <person name="Umen J."/>
            <person name="Nedelcu A.M."/>
            <person name="Hallmann A."/>
            <person name="Miller S.M."/>
            <person name="Nishii I."/>
            <person name="Ferris P."/>
            <person name="Kuo A."/>
            <person name="Mitros T."/>
            <person name="Fritz-Laylin L.K."/>
            <person name="Hellsten U."/>
            <person name="Chapman J."/>
            <person name="Simakov O."/>
            <person name="Rensing S.A."/>
            <person name="Terry A."/>
            <person name="Pangilinan J."/>
            <person name="Kapitonov V."/>
            <person name="Jurka J."/>
            <person name="Salamov A."/>
            <person name="Shapiro H."/>
            <person name="Schmutz J."/>
            <person name="Grimwood J."/>
            <person name="Lindquist E."/>
            <person name="Lucas S."/>
            <person name="Grigoriev I.V."/>
            <person name="Schmitt R."/>
            <person name="Kirk D."/>
            <person name="Rokhsar D.S."/>
        </authorList>
    </citation>
    <scope>NUCLEOTIDE SEQUENCE [LARGE SCALE GENOMIC DNA]</scope>
    <source>
        <strain evidence="4">f. Nagariensis / Eve</strain>
    </source>
</reference>
<dbReference type="Pfam" id="PF08241">
    <property type="entry name" value="Methyltransf_11"/>
    <property type="match status" value="1"/>
</dbReference>
<dbReference type="Gene3D" id="3.40.50.150">
    <property type="entry name" value="Vaccinia Virus protein VP39"/>
    <property type="match status" value="1"/>
</dbReference>
<dbReference type="GeneID" id="9625669"/>
<proteinExistence type="predicted"/>
<dbReference type="eggNOG" id="ENOG502S7MS">
    <property type="taxonomic scope" value="Eukaryota"/>
</dbReference>
<name>D8U2W2_VOLCA</name>
<evidence type="ECO:0000256" key="1">
    <source>
        <dbReference type="SAM" id="MobiDB-lite"/>
    </source>
</evidence>
<dbReference type="RefSeq" id="XP_002952955.1">
    <property type="nucleotide sequence ID" value="XM_002952909.1"/>
</dbReference>
<protein>
    <recommendedName>
        <fullName evidence="2">Methyltransferase type 11 domain-containing protein</fullName>
    </recommendedName>
</protein>
<feature type="region of interest" description="Disordered" evidence="1">
    <location>
        <begin position="252"/>
        <end position="284"/>
    </location>
</feature>
<dbReference type="KEGG" id="vcn:VOLCADRAFT_118240"/>
<feature type="domain" description="Methyltransferase type 11" evidence="2">
    <location>
        <begin position="103"/>
        <end position="179"/>
    </location>
</feature>
<dbReference type="EMBL" id="GL378354">
    <property type="protein sequence ID" value="EFJ45877.1"/>
    <property type="molecule type" value="Genomic_DNA"/>
</dbReference>
<dbReference type="SUPFAM" id="SSF53335">
    <property type="entry name" value="S-adenosyl-L-methionine-dependent methyltransferases"/>
    <property type="match status" value="1"/>
</dbReference>
<evidence type="ECO:0000259" key="2">
    <source>
        <dbReference type="Pfam" id="PF08241"/>
    </source>
</evidence>
<dbReference type="InterPro" id="IPR013216">
    <property type="entry name" value="Methyltransf_11"/>
</dbReference>
<dbReference type="STRING" id="3068.D8U2W2"/>
<dbReference type="Proteomes" id="UP000001058">
    <property type="component" value="Unassembled WGS sequence"/>
</dbReference>
<evidence type="ECO:0000313" key="4">
    <source>
        <dbReference type="Proteomes" id="UP000001058"/>
    </source>
</evidence>
<evidence type="ECO:0000313" key="3">
    <source>
        <dbReference type="EMBL" id="EFJ45877.1"/>
    </source>
</evidence>